<keyword evidence="5" id="KW-0501">Molybdenum cofactor biosynthesis</keyword>
<protein>
    <recommendedName>
        <fullName evidence="4">Molybdopterin synthase catalytic subunit</fullName>
        <ecNumber evidence="3">2.8.1.12</ecNumber>
    </recommendedName>
    <alternativeName>
        <fullName evidence="9">MPT synthase subunit 2</fullName>
    </alternativeName>
    <alternativeName>
        <fullName evidence="7">Molybdenum cofactor biosynthesis protein E</fullName>
    </alternativeName>
    <alternativeName>
        <fullName evidence="8">Molybdopterin-converting factor large subunit</fullName>
    </alternativeName>
    <alternativeName>
        <fullName evidence="10">Molybdopterin-converting factor subunit 2</fullName>
    </alternativeName>
</protein>
<evidence type="ECO:0000256" key="6">
    <source>
        <dbReference type="ARBA" id="ARBA00026066"/>
    </source>
</evidence>
<comment type="catalytic activity">
    <reaction evidence="11">
        <text>2 [molybdopterin-synthase sulfur-carrier protein]-C-terminal-Gly-aminoethanethioate + cyclic pyranopterin phosphate + H2O = molybdopterin + 2 [molybdopterin-synthase sulfur-carrier protein]-C-terminal Gly-Gly + 2 H(+)</text>
        <dbReference type="Rhea" id="RHEA:26333"/>
        <dbReference type="Rhea" id="RHEA-COMP:12202"/>
        <dbReference type="Rhea" id="RHEA-COMP:19907"/>
        <dbReference type="ChEBI" id="CHEBI:15377"/>
        <dbReference type="ChEBI" id="CHEBI:15378"/>
        <dbReference type="ChEBI" id="CHEBI:58698"/>
        <dbReference type="ChEBI" id="CHEBI:59648"/>
        <dbReference type="ChEBI" id="CHEBI:90778"/>
        <dbReference type="ChEBI" id="CHEBI:232372"/>
        <dbReference type="EC" id="2.8.1.12"/>
    </reaction>
</comment>
<gene>
    <name evidence="12" type="ordered locus">Ctha_1355</name>
</gene>
<dbReference type="HOGENOM" id="CLU_089568_1_2_10"/>
<evidence type="ECO:0000256" key="7">
    <source>
        <dbReference type="ARBA" id="ARBA00029745"/>
    </source>
</evidence>
<dbReference type="KEGG" id="cts:Ctha_1355"/>
<dbReference type="Gene3D" id="3.90.1170.40">
    <property type="entry name" value="Molybdopterin biosynthesis MoaE subunit"/>
    <property type="match status" value="1"/>
</dbReference>
<evidence type="ECO:0000256" key="1">
    <source>
        <dbReference type="ARBA" id="ARBA00005046"/>
    </source>
</evidence>
<evidence type="ECO:0000313" key="13">
    <source>
        <dbReference type="Proteomes" id="UP000001208"/>
    </source>
</evidence>
<evidence type="ECO:0000256" key="9">
    <source>
        <dbReference type="ARBA" id="ARBA00030781"/>
    </source>
</evidence>
<dbReference type="GO" id="GO:0006777">
    <property type="term" value="P:Mo-molybdopterin cofactor biosynthetic process"/>
    <property type="evidence" value="ECO:0007669"/>
    <property type="project" value="UniProtKB-KW"/>
</dbReference>
<sequence>MIEIQVTTEKIPPLQNDDSHTADGAELIFHGRVREEEDGKKLSGIFYEHYEEMAENELQKLAEKTVQKFPISGLSCVHRVGFVQNGEASLRVVIWSKHRAESLEAMAWFISELKTHVPIWKKAVLMRD</sequence>
<name>B3QZC5_CHLT3</name>
<dbReference type="Pfam" id="PF02391">
    <property type="entry name" value="MoaE"/>
    <property type="match status" value="1"/>
</dbReference>
<evidence type="ECO:0000256" key="4">
    <source>
        <dbReference type="ARBA" id="ARBA00013858"/>
    </source>
</evidence>
<accession>B3QZC5</accession>
<dbReference type="SUPFAM" id="SSF54690">
    <property type="entry name" value="Molybdopterin synthase subunit MoaE"/>
    <property type="match status" value="1"/>
</dbReference>
<dbReference type="EMBL" id="CP001100">
    <property type="protein sequence ID" value="ACF13818.1"/>
    <property type="molecule type" value="Genomic_DNA"/>
</dbReference>
<dbReference type="STRING" id="517418.Ctha_1355"/>
<keyword evidence="13" id="KW-1185">Reference proteome</keyword>
<dbReference type="GO" id="GO:0030366">
    <property type="term" value="F:molybdopterin synthase activity"/>
    <property type="evidence" value="ECO:0007669"/>
    <property type="project" value="UniProtKB-EC"/>
</dbReference>
<comment type="pathway">
    <text evidence="1">Cofactor biosynthesis; molybdopterin biosynthesis.</text>
</comment>
<dbReference type="EC" id="2.8.1.12" evidence="3"/>
<evidence type="ECO:0000256" key="2">
    <source>
        <dbReference type="ARBA" id="ARBA00005426"/>
    </source>
</evidence>
<reference evidence="12 13" key="1">
    <citation type="submission" date="2008-06" db="EMBL/GenBank/DDBJ databases">
        <title>Complete sequence of Chloroherpeton thalassium ATCC 35110.</title>
        <authorList>
            <consortium name="US DOE Joint Genome Institute"/>
            <person name="Lucas S."/>
            <person name="Copeland A."/>
            <person name="Lapidus A."/>
            <person name="Glavina del Rio T."/>
            <person name="Dalin E."/>
            <person name="Tice H."/>
            <person name="Bruce D."/>
            <person name="Goodwin L."/>
            <person name="Pitluck S."/>
            <person name="Schmutz J."/>
            <person name="Larimer F."/>
            <person name="Land M."/>
            <person name="Hauser L."/>
            <person name="Kyrpides N."/>
            <person name="Mikhailova N."/>
            <person name="Liu Z."/>
            <person name="Li T."/>
            <person name="Zhao F."/>
            <person name="Overmann J."/>
            <person name="Bryant D.A."/>
            <person name="Richardson P."/>
        </authorList>
    </citation>
    <scope>NUCLEOTIDE SEQUENCE [LARGE SCALE GENOMIC DNA]</scope>
    <source>
        <strain evidence="13">ATCC 35110 / GB-78</strain>
    </source>
</reference>
<dbReference type="RefSeq" id="WP_012499902.1">
    <property type="nucleotide sequence ID" value="NC_011026.1"/>
</dbReference>
<dbReference type="CDD" id="cd00756">
    <property type="entry name" value="MoaE"/>
    <property type="match status" value="1"/>
</dbReference>
<comment type="similarity">
    <text evidence="2">Belongs to the MoaE family.</text>
</comment>
<organism evidence="12 13">
    <name type="scientific">Chloroherpeton thalassium (strain ATCC 35110 / GB-78)</name>
    <dbReference type="NCBI Taxonomy" id="517418"/>
    <lineage>
        <taxon>Bacteria</taxon>
        <taxon>Pseudomonadati</taxon>
        <taxon>Chlorobiota</taxon>
        <taxon>Chlorobiia</taxon>
        <taxon>Chlorobiales</taxon>
        <taxon>Chloroherpetonaceae</taxon>
        <taxon>Chloroherpeton</taxon>
    </lineage>
</organism>
<comment type="subunit">
    <text evidence="6">Heterotetramer of 2 MoaD subunits and 2 MoaE subunits. Also stable as homodimer. The enzyme changes between these two forms during catalysis.</text>
</comment>
<dbReference type="InterPro" id="IPR036563">
    <property type="entry name" value="MoaE_sf"/>
</dbReference>
<dbReference type="AlphaFoldDB" id="B3QZC5"/>
<dbReference type="Proteomes" id="UP000001208">
    <property type="component" value="Chromosome"/>
</dbReference>
<evidence type="ECO:0000256" key="5">
    <source>
        <dbReference type="ARBA" id="ARBA00023150"/>
    </source>
</evidence>
<dbReference type="InterPro" id="IPR003448">
    <property type="entry name" value="Mopterin_biosynth_MoaE"/>
</dbReference>
<evidence type="ECO:0000256" key="11">
    <source>
        <dbReference type="ARBA" id="ARBA00049878"/>
    </source>
</evidence>
<proteinExistence type="inferred from homology"/>
<dbReference type="PANTHER" id="PTHR23404">
    <property type="entry name" value="MOLYBDOPTERIN SYNTHASE RELATED"/>
    <property type="match status" value="1"/>
</dbReference>
<dbReference type="eggNOG" id="COG0314">
    <property type="taxonomic scope" value="Bacteria"/>
</dbReference>
<evidence type="ECO:0000256" key="10">
    <source>
        <dbReference type="ARBA" id="ARBA00032474"/>
    </source>
</evidence>
<evidence type="ECO:0000313" key="12">
    <source>
        <dbReference type="EMBL" id="ACF13818.1"/>
    </source>
</evidence>
<evidence type="ECO:0000256" key="3">
    <source>
        <dbReference type="ARBA" id="ARBA00011950"/>
    </source>
</evidence>
<dbReference type="OrthoDB" id="9803224at2"/>
<evidence type="ECO:0000256" key="8">
    <source>
        <dbReference type="ARBA" id="ARBA00030407"/>
    </source>
</evidence>